<gene>
    <name evidence="1" type="ORF">SSOG_00020</name>
</gene>
<keyword evidence="2" id="KW-1185">Reference proteome</keyword>
<accession>D9WVB0</accession>
<evidence type="ECO:0000313" key="2">
    <source>
        <dbReference type="Proteomes" id="UP000003963"/>
    </source>
</evidence>
<reference evidence="1 2" key="1">
    <citation type="submission" date="2009-02" db="EMBL/GenBank/DDBJ databases">
        <title>Annotation of Streptomyces hygroscopicus strain ATCC 53653.</title>
        <authorList>
            <consortium name="The Broad Institute Genome Sequencing Platform"/>
            <consortium name="Broad Institute Microbial Sequencing Center"/>
            <person name="Fischbach M."/>
            <person name="Godfrey P."/>
            <person name="Ward D."/>
            <person name="Young S."/>
            <person name="Zeng Q."/>
            <person name="Koehrsen M."/>
            <person name="Alvarado L."/>
            <person name="Berlin A.M."/>
            <person name="Bochicchio J."/>
            <person name="Borenstein D."/>
            <person name="Chapman S.B."/>
            <person name="Chen Z."/>
            <person name="Engels R."/>
            <person name="Freedman E."/>
            <person name="Gellesch M."/>
            <person name="Goldberg J."/>
            <person name="Griggs A."/>
            <person name="Gujja S."/>
            <person name="Heilman E.R."/>
            <person name="Heiman D.I."/>
            <person name="Hepburn T.A."/>
            <person name="Howarth C."/>
            <person name="Jen D."/>
            <person name="Larson L."/>
            <person name="Lewis B."/>
            <person name="Mehta T."/>
            <person name="Park D."/>
            <person name="Pearson M."/>
            <person name="Richards J."/>
            <person name="Roberts A."/>
            <person name="Saif S."/>
            <person name="Shea T.D."/>
            <person name="Shenoy N."/>
            <person name="Sisk P."/>
            <person name="Stolte C."/>
            <person name="Sykes S.N."/>
            <person name="Thomson T."/>
            <person name="Walk T."/>
            <person name="White J."/>
            <person name="Yandava C."/>
            <person name="Straight P."/>
            <person name="Clardy J."/>
            <person name="Hung D."/>
            <person name="Kolter R."/>
            <person name="Mekalanos J."/>
            <person name="Walker S."/>
            <person name="Walsh C.T."/>
            <person name="Wieland-Brown L.C."/>
            <person name="Haas B."/>
            <person name="Nusbaum C."/>
            <person name="Birren B."/>
        </authorList>
    </citation>
    <scope>NUCLEOTIDE SEQUENCE [LARGE SCALE GENOMIC DNA]</scope>
    <source>
        <strain evidence="1 2">ATCC 53653</strain>
    </source>
</reference>
<evidence type="ECO:0000313" key="1">
    <source>
        <dbReference type="EMBL" id="EFL20308.1"/>
    </source>
</evidence>
<sequence>MMSGIGKLPSSTTRGIIKIASWFTLPSASVNQIWGSGPYASLPVVGDVTDRLAGGLLAEGRVLGGAEHLVPDRMVIPLSVPVVLCGPGPGWAGGGASSALLVRVVEPGARQFIGPWGGCGGLVDREATVTGPGYGAVQEGPAAGGVWVRRS</sequence>
<proteinExistence type="predicted"/>
<name>D9WVB0_9ACTN</name>
<dbReference type="HOGENOM" id="CLU_1730388_0_0_11"/>
<dbReference type="AlphaFoldDB" id="D9WVB0"/>
<dbReference type="Proteomes" id="UP000003963">
    <property type="component" value="Unassembled WGS sequence"/>
</dbReference>
<protein>
    <submittedName>
        <fullName evidence="1">Uncharacterized protein</fullName>
    </submittedName>
</protein>
<dbReference type="STRING" id="457427.SSOG_00020"/>
<dbReference type="EMBL" id="GG657754">
    <property type="protein sequence ID" value="EFL20308.1"/>
    <property type="molecule type" value="Genomic_DNA"/>
</dbReference>
<organism evidence="1 2">
    <name type="scientific">Streptomyces himastatinicus ATCC 53653</name>
    <dbReference type="NCBI Taxonomy" id="457427"/>
    <lineage>
        <taxon>Bacteria</taxon>
        <taxon>Bacillati</taxon>
        <taxon>Actinomycetota</taxon>
        <taxon>Actinomycetes</taxon>
        <taxon>Kitasatosporales</taxon>
        <taxon>Streptomycetaceae</taxon>
        <taxon>Streptomyces</taxon>
        <taxon>Streptomyces violaceusniger group</taxon>
    </lineage>
</organism>